<evidence type="ECO:0000313" key="5">
    <source>
        <dbReference type="Proteomes" id="UP000761264"/>
    </source>
</evidence>
<dbReference type="Pfam" id="PF07992">
    <property type="entry name" value="Pyr_redox_2"/>
    <property type="match status" value="1"/>
</dbReference>
<dbReference type="InterPro" id="IPR041117">
    <property type="entry name" value="SoxA_A3"/>
</dbReference>
<organism evidence="4 5">
    <name type="scientific">Pelagibius litoralis</name>
    <dbReference type="NCBI Taxonomy" id="374515"/>
    <lineage>
        <taxon>Bacteria</taxon>
        <taxon>Pseudomonadati</taxon>
        <taxon>Pseudomonadota</taxon>
        <taxon>Alphaproteobacteria</taxon>
        <taxon>Rhodospirillales</taxon>
        <taxon>Rhodovibrionaceae</taxon>
        <taxon>Pelagibius</taxon>
    </lineage>
</organism>
<dbReference type="AlphaFoldDB" id="A0A967F1H2"/>
<dbReference type="EMBL" id="JAAQPH010000022">
    <property type="protein sequence ID" value="NIA71411.1"/>
    <property type="molecule type" value="Genomic_DNA"/>
</dbReference>
<dbReference type="PRINTS" id="PR00469">
    <property type="entry name" value="PNDRDTASEII"/>
</dbReference>
<gene>
    <name evidence="4" type="ORF">HBA54_22710</name>
</gene>
<feature type="domain" description="SoxA A3" evidence="3">
    <location>
        <begin position="379"/>
        <end position="458"/>
    </location>
</feature>
<comment type="caution">
    <text evidence="4">The sequence shown here is derived from an EMBL/GenBank/DDBJ whole genome shotgun (WGS) entry which is preliminary data.</text>
</comment>
<dbReference type="Proteomes" id="UP000761264">
    <property type="component" value="Unassembled WGS sequence"/>
</dbReference>
<dbReference type="InterPro" id="IPR023753">
    <property type="entry name" value="FAD/NAD-binding_dom"/>
</dbReference>
<dbReference type="CDD" id="cd19946">
    <property type="entry name" value="GlpA-like_Fer2_BFD-like"/>
    <property type="match status" value="1"/>
</dbReference>
<feature type="domain" description="FAD/NAD(P)-binding" evidence="2">
    <location>
        <begin position="6"/>
        <end position="127"/>
    </location>
</feature>
<evidence type="ECO:0000259" key="3">
    <source>
        <dbReference type="Pfam" id="PF17806"/>
    </source>
</evidence>
<proteinExistence type="predicted"/>
<sequence>MSPGPDVIILGAGPAGMAAATRLRDCGVAVTLIDEQPALGGQIWRGIETSHNGPLENALGKDYRAGAGPAAVLRASGAELRLAAQVWQIEEGWRVFVKTGDAVGMVTAPILLLASGAQERPNPFPGWTLPGVVSVGGAQIMLKTSGQVPENPVWVAGSGPLPLLYMTQLLALGGRLAGYLDTAPRENFSKALPHFPAALTGWRDLYKGARWLWQLRRTGIPVISDVAEIEAKGNDRLETIAYRRRGGEWISMPAEVLLAHEGVVPGVHFTLALGCEHDWRDDQLCFAPRLDDWGETSREGLFVAGDGAGIGGAEAARLRGEITAIGIARRLGKSSESEAARLAKSPRRELARALATRPFLDALYRPRPEIFVPAAETVVCRCEEVTAKQILDAARLGGSGPNQVKAFTRAGMGPCQGRQCGYTVSHLLARQQDKSVGDVGFFHIRPPLKPVSLGDLAALHVEESAL</sequence>
<dbReference type="RefSeq" id="WP_167229023.1">
    <property type="nucleotide sequence ID" value="NZ_JAAQPH010000022.1"/>
</dbReference>
<evidence type="ECO:0000256" key="1">
    <source>
        <dbReference type="ARBA" id="ARBA00023002"/>
    </source>
</evidence>
<dbReference type="PANTHER" id="PTHR42949:SF3">
    <property type="entry name" value="ANAEROBIC GLYCEROL-3-PHOSPHATE DEHYDROGENASE SUBUNIT B"/>
    <property type="match status" value="1"/>
</dbReference>
<dbReference type="Pfam" id="PF17806">
    <property type="entry name" value="SO_alpha_A3"/>
    <property type="match status" value="1"/>
</dbReference>
<dbReference type="PANTHER" id="PTHR42949">
    <property type="entry name" value="ANAEROBIC GLYCEROL-3-PHOSPHATE DEHYDROGENASE SUBUNIT B"/>
    <property type="match status" value="1"/>
</dbReference>
<dbReference type="PRINTS" id="PR00368">
    <property type="entry name" value="FADPNR"/>
</dbReference>
<dbReference type="Gene3D" id="1.10.10.1100">
    <property type="entry name" value="BFD-like [2Fe-2S]-binding domain"/>
    <property type="match status" value="1"/>
</dbReference>
<dbReference type="InterPro" id="IPR017224">
    <property type="entry name" value="Opine_Oxase_asu/HCN_bsu"/>
</dbReference>
<keyword evidence="5" id="KW-1185">Reference proteome</keyword>
<dbReference type="InterPro" id="IPR051691">
    <property type="entry name" value="Metab_Enz_Cyan_OpOx_G3PDH"/>
</dbReference>
<dbReference type="PIRSF" id="PIRSF037495">
    <property type="entry name" value="Opine_OX_OoxA/HcnB"/>
    <property type="match status" value="1"/>
</dbReference>
<evidence type="ECO:0000313" key="4">
    <source>
        <dbReference type="EMBL" id="NIA71411.1"/>
    </source>
</evidence>
<dbReference type="InterPro" id="IPR036188">
    <property type="entry name" value="FAD/NAD-bd_sf"/>
</dbReference>
<dbReference type="Gene3D" id="3.50.50.60">
    <property type="entry name" value="FAD/NAD(P)-binding domain"/>
    <property type="match status" value="1"/>
</dbReference>
<keyword evidence="1" id="KW-0560">Oxidoreductase</keyword>
<reference evidence="4" key="1">
    <citation type="submission" date="2020-03" db="EMBL/GenBank/DDBJ databases">
        <title>Genome of Pelagibius litoralis DSM 21314T.</title>
        <authorList>
            <person name="Wang G."/>
        </authorList>
    </citation>
    <scope>NUCLEOTIDE SEQUENCE</scope>
    <source>
        <strain evidence="4">DSM 21314</strain>
    </source>
</reference>
<accession>A0A967F1H2</accession>
<dbReference type="InterPro" id="IPR041854">
    <property type="entry name" value="BFD-like_2Fe2S-bd_dom_sf"/>
</dbReference>
<protein>
    <submittedName>
        <fullName evidence="4">FAD-dependent oxidoreductase</fullName>
    </submittedName>
</protein>
<evidence type="ECO:0000259" key="2">
    <source>
        <dbReference type="Pfam" id="PF07992"/>
    </source>
</evidence>
<name>A0A967F1H2_9PROT</name>
<dbReference type="SUPFAM" id="SSF51905">
    <property type="entry name" value="FAD/NAD(P)-binding domain"/>
    <property type="match status" value="1"/>
</dbReference>
<dbReference type="GO" id="GO:0016491">
    <property type="term" value="F:oxidoreductase activity"/>
    <property type="evidence" value="ECO:0007669"/>
    <property type="project" value="UniProtKB-KW"/>
</dbReference>